<dbReference type="AlphaFoldDB" id="A0A5B6W003"/>
<dbReference type="Proteomes" id="UP000325315">
    <property type="component" value="Unassembled WGS sequence"/>
</dbReference>
<gene>
    <name evidence="2" type="ORF">EPI10_024938</name>
</gene>
<reference evidence="3" key="1">
    <citation type="journal article" date="2019" name="Plant Biotechnol. J.">
        <title>Genome sequencing of the Australian wild diploid species Gossypium australe highlights disease resistance and delayed gland morphogenesis.</title>
        <authorList>
            <person name="Cai Y."/>
            <person name="Cai X."/>
            <person name="Wang Q."/>
            <person name="Wang P."/>
            <person name="Zhang Y."/>
            <person name="Cai C."/>
            <person name="Xu Y."/>
            <person name="Wang K."/>
            <person name="Zhou Z."/>
            <person name="Wang C."/>
            <person name="Geng S."/>
            <person name="Li B."/>
            <person name="Dong Q."/>
            <person name="Hou Y."/>
            <person name="Wang H."/>
            <person name="Ai P."/>
            <person name="Liu Z."/>
            <person name="Yi F."/>
            <person name="Sun M."/>
            <person name="An G."/>
            <person name="Cheng J."/>
            <person name="Zhang Y."/>
            <person name="Shi Q."/>
            <person name="Xie Y."/>
            <person name="Shi X."/>
            <person name="Chang Y."/>
            <person name="Huang F."/>
            <person name="Chen Y."/>
            <person name="Hong S."/>
            <person name="Mi L."/>
            <person name="Sun Q."/>
            <person name="Zhang L."/>
            <person name="Zhou B."/>
            <person name="Peng R."/>
            <person name="Zhang X."/>
            <person name="Liu F."/>
        </authorList>
    </citation>
    <scope>NUCLEOTIDE SEQUENCE [LARGE SCALE GENOMIC DNA]</scope>
    <source>
        <strain evidence="3">cv. PA1801</strain>
    </source>
</reference>
<dbReference type="InterPro" id="IPR056789">
    <property type="entry name" value="LRR_R13L1-DRL21"/>
</dbReference>
<dbReference type="EMBL" id="SMMG02000005">
    <property type="protein sequence ID" value="KAA3474673.1"/>
    <property type="molecule type" value="Genomic_DNA"/>
</dbReference>
<dbReference type="OrthoDB" id="5279713at2759"/>
<feature type="domain" description="R13L1/DRL21-like LRR repeat region" evidence="1">
    <location>
        <begin position="27"/>
        <end position="72"/>
    </location>
</feature>
<evidence type="ECO:0000313" key="3">
    <source>
        <dbReference type="Proteomes" id="UP000325315"/>
    </source>
</evidence>
<dbReference type="Pfam" id="PF25019">
    <property type="entry name" value="LRR_R13L1-DRL21"/>
    <property type="match status" value="1"/>
</dbReference>
<proteinExistence type="predicted"/>
<protein>
    <submittedName>
        <fullName evidence="2">Disease resistance protein RGA2-like</fullName>
    </submittedName>
</protein>
<evidence type="ECO:0000313" key="2">
    <source>
        <dbReference type="EMBL" id="KAA3474673.1"/>
    </source>
</evidence>
<dbReference type="Gene3D" id="3.80.10.10">
    <property type="entry name" value="Ribonuclease Inhibitor"/>
    <property type="match status" value="1"/>
</dbReference>
<name>A0A5B6W003_9ROSI</name>
<dbReference type="InterPro" id="IPR032675">
    <property type="entry name" value="LRR_dom_sf"/>
</dbReference>
<evidence type="ECO:0000259" key="1">
    <source>
        <dbReference type="Pfam" id="PF25019"/>
    </source>
</evidence>
<comment type="caution">
    <text evidence="2">The sequence shown here is derived from an EMBL/GenBank/DDBJ whole genome shotgun (WGS) entry which is preliminary data.</text>
</comment>
<sequence length="83" mass="9718">MLPKCMKHLKNIRYLDLKMCKSLSCILKKLCIKDYQGVQFPYWMMNMLLPNLVEILLLGCGKCDQLPPVRKLLESRHPCNGEH</sequence>
<organism evidence="2 3">
    <name type="scientific">Gossypium australe</name>
    <dbReference type="NCBI Taxonomy" id="47621"/>
    <lineage>
        <taxon>Eukaryota</taxon>
        <taxon>Viridiplantae</taxon>
        <taxon>Streptophyta</taxon>
        <taxon>Embryophyta</taxon>
        <taxon>Tracheophyta</taxon>
        <taxon>Spermatophyta</taxon>
        <taxon>Magnoliopsida</taxon>
        <taxon>eudicotyledons</taxon>
        <taxon>Gunneridae</taxon>
        <taxon>Pentapetalae</taxon>
        <taxon>rosids</taxon>
        <taxon>malvids</taxon>
        <taxon>Malvales</taxon>
        <taxon>Malvaceae</taxon>
        <taxon>Malvoideae</taxon>
        <taxon>Gossypium</taxon>
    </lineage>
</organism>
<accession>A0A5B6W003</accession>
<keyword evidence="3" id="KW-1185">Reference proteome</keyword>